<keyword evidence="3" id="KW-0732">Signal</keyword>
<dbReference type="InterPro" id="IPR011992">
    <property type="entry name" value="EF-hand-dom_pair"/>
</dbReference>
<evidence type="ECO:0000256" key="1">
    <source>
        <dbReference type="ARBA" id="ARBA00022723"/>
    </source>
</evidence>
<dbReference type="InterPro" id="IPR002048">
    <property type="entry name" value="EF_hand_dom"/>
</dbReference>
<feature type="chain" id="PRO_5032887078" evidence="3">
    <location>
        <begin position="23"/>
        <end position="144"/>
    </location>
</feature>
<evidence type="ECO:0000313" key="5">
    <source>
        <dbReference type="EMBL" id="MBB6185203.1"/>
    </source>
</evidence>
<organism evidence="5 6">
    <name type="scientific">Oleiagrimonas soli</name>
    <dbReference type="NCBI Taxonomy" id="1543381"/>
    <lineage>
        <taxon>Bacteria</taxon>
        <taxon>Pseudomonadati</taxon>
        <taxon>Pseudomonadota</taxon>
        <taxon>Gammaproteobacteria</taxon>
        <taxon>Lysobacterales</taxon>
        <taxon>Rhodanobacteraceae</taxon>
        <taxon>Oleiagrimonas</taxon>
    </lineage>
</organism>
<dbReference type="PANTHER" id="PTHR10827:SF98">
    <property type="entry name" value="45 KDA CALCIUM-BINDING PROTEIN"/>
    <property type="match status" value="1"/>
</dbReference>
<dbReference type="RefSeq" id="WP_161782351.1">
    <property type="nucleotide sequence ID" value="NZ_JACHET010000001.1"/>
</dbReference>
<protein>
    <submittedName>
        <fullName evidence="5">Ca2+-binding EF-hand superfamily protein</fullName>
    </submittedName>
</protein>
<keyword evidence="2" id="KW-0677">Repeat</keyword>
<evidence type="ECO:0000259" key="4">
    <source>
        <dbReference type="PROSITE" id="PS50222"/>
    </source>
</evidence>
<dbReference type="Proteomes" id="UP000560000">
    <property type="component" value="Unassembled WGS sequence"/>
</dbReference>
<dbReference type="SUPFAM" id="SSF47473">
    <property type="entry name" value="EF-hand"/>
    <property type="match status" value="1"/>
</dbReference>
<dbReference type="Pfam" id="PF13499">
    <property type="entry name" value="EF-hand_7"/>
    <property type="match status" value="1"/>
</dbReference>
<gene>
    <name evidence="5" type="ORF">HNQ86_002548</name>
</gene>
<name>A0A841KHU7_9GAMM</name>
<comment type="caution">
    <text evidence="5">The sequence shown here is derived from an EMBL/GenBank/DDBJ whole genome shotgun (WGS) entry which is preliminary data.</text>
</comment>
<keyword evidence="1" id="KW-0479">Metal-binding</keyword>
<dbReference type="SMART" id="SM00054">
    <property type="entry name" value="EFh"/>
    <property type="match status" value="3"/>
</dbReference>
<dbReference type="PANTHER" id="PTHR10827">
    <property type="entry name" value="RETICULOCALBIN"/>
    <property type="match status" value="1"/>
</dbReference>
<evidence type="ECO:0000313" key="6">
    <source>
        <dbReference type="Proteomes" id="UP000560000"/>
    </source>
</evidence>
<reference evidence="5 6" key="1">
    <citation type="submission" date="2020-08" db="EMBL/GenBank/DDBJ databases">
        <title>Genomic Encyclopedia of Type Strains, Phase IV (KMG-IV): sequencing the most valuable type-strain genomes for metagenomic binning, comparative biology and taxonomic classification.</title>
        <authorList>
            <person name="Goeker M."/>
        </authorList>
    </citation>
    <scope>NUCLEOTIDE SEQUENCE [LARGE SCALE GENOMIC DNA]</scope>
    <source>
        <strain evidence="5 6">DSM 107085</strain>
    </source>
</reference>
<proteinExistence type="predicted"/>
<sequence>MRISFTLMLAVFACASATAVSAQGMQRDPARRFAQTDANHDGRVSLQEFQASRARRFDQLDRNHDGFITDADLPRFVRNNSRWSQMAKAMEQMADVNHDGRVSRDEFMAAGQELFVTVDVNHDGFVDQAEMQQARERVQALAKH</sequence>
<evidence type="ECO:0000256" key="2">
    <source>
        <dbReference type="ARBA" id="ARBA00022737"/>
    </source>
</evidence>
<dbReference type="OrthoDB" id="6706523at2"/>
<dbReference type="AlphaFoldDB" id="A0A841KHU7"/>
<dbReference type="PROSITE" id="PS50222">
    <property type="entry name" value="EF_HAND_2"/>
    <property type="match status" value="1"/>
</dbReference>
<dbReference type="EMBL" id="JACHET010000001">
    <property type="protein sequence ID" value="MBB6185203.1"/>
    <property type="molecule type" value="Genomic_DNA"/>
</dbReference>
<dbReference type="Gene3D" id="1.10.238.10">
    <property type="entry name" value="EF-hand"/>
    <property type="match status" value="2"/>
</dbReference>
<feature type="domain" description="EF-hand" evidence="4">
    <location>
        <begin position="82"/>
        <end position="117"/>
    </location>
</feature>
<dbReference type="PROSITE" id="PS00018">
    <property type="entry name" value="EF_HAND_1"/>
    <property type="match status" value="2"/>
</dbReference>
<dbReference type="Pfam" id="PF13202">
    <property type="entry name" value="EF-hand_5"/>
    <property type="match status" value="2"/>
</dbReference>
<evidence type="ECO:0000256" key="3">
    <source>
        <dbReference type="SAM" id="SignalP"/>
    </source>
</evidence>
<accession>A0A841KHU7</accession>
<dbReference type="GO" id="GO:0005509">
    <property type="term" value="F:calcium ion binding"/>
    <property type="evidence" value="ECO:0007669"/>
    <property type="project" value="InterPro"/>
</dbReference>
<dbReference type="InterPro" id="IPR018247">
    <property type="entry name" value="EF_Hand_1_Ca_BS"/>
</dbReference>
<feature type="signal peptide" evidence="3">
    <location>
        <begin position="1"/>
        <end position="22"/>
    </location>
</feature>